<feature type="coiled-coil region" evidence="2">
    <location>
        <begin position="71"/>
        <end position="133"/>
    </location>
</feature>
<sequence length="363" mass="39334">MVLVAVAAVLLKYRDYVLNPWTRDGQVQAEVVQVTPRVSGPIVELAVKDNQYVSAGQLLFAIDPRTFEASLAQAQAQYDQTNDSYRAQLKQVEAAQAQVEVARASIEQAQSAIAKADAQIAKDKAEFERQQELLPQRATSKKSVERAEASYDVAVEQRKSAIASLTQTRASLMQAEADLARTRASLGAHGENNASIREAAAILRQAQLNLEFTRVTASVDGYVTNLNLRIGSQAVANQPTLALVDANSFRIDGYFKENSIGHVHSGDRAIVTLMTYPDKPIEGRVDSIGWGIAQQDGSTGYELLPNVSPTFEWIRLAQRVPVRITLGELPEDVALRVGTTGSVLIITGSHDRAEDAAAPGALQ</sequence>
<protein>
    <submittedName>
        <fullName evidence="5">Multidrug resistance efflux pump</fullName>
    </submittedName>
</protein>
<evidence type="ECO:0000256" key="2">
    <source>
        <dbReference type="SAM" id="Coils"/>
    </source>
</evidence>
<dbReference type="Gene3D" id="1.10.287.470">
    <property type="entry name" value="Helix hairpin bin"/>
    <property type="match status" value="2"/>
</dbReference>
<dbReference type="InterPro" id="IPR058634">
    <property type="entry name" value="AaeA-lik-b-barrel"/>
</dbReference>
<dbReference type="InterPro" id="IPR058625">
    <property type="entry name" value="MdtA-like_BSH"/>
</dbReference>
<evidence type="ECO:0000259" key="3">
    <source>
        <dbReference type="Pfam" id="PF25917"/>
    </source>
</evidence>
<dbReference type="PRINTS" id="PR01490">
    <property type="entry name" value="RTXTOXIND"/>
</dbReference>
<comment type="similarity">
    <text evidence="1">Belongs to the membrane fusion protein (MFP) (TC 8.A.1) family.</text>
</comment>
<evidence type="ECO:0000259" key="4">
    <source>
        <dbReference type="Pfam" id="PF25963"/>
    </source>
</evidence>
<evidence type="ECO:0000313" key="6">
    <source>
        <dbReference type="Proteomes" id="UP000243232"/>
    </source>
</evidence>
<accession>A0A1H2HDK6</accession>
<dbReference type="Pfam" id="PF25917">
    <property type="entry name" value="BSH_RND"/>
    <property type="match status" value="1"/>
</dbReference>
<dbReference type="PANTHER" id="PTHR30367">
    <property type="entry name" value="P-HYDROXYBENZOIC ACID EFFLUX PUMP SUBUNIT AAEA-RELATED"/>
    <property type="match status" value="1"/>
</dbReference>
<dbReference type="SUPFAM" id="SSF111369">
    <property type="entry name" value="HlyD-like secretion proteins"/>
    <property type="match status" value="2"/>
</dbReference>
<gene>
    <name evidence="5" type="ORF">SAMN05216296_2930</name>
</gene>
<dbReference type="Pfam" id="PF25963">
    <property type="entry name" value="Beta-barrel_AAEA"/>
    <property type="match status" value="1"/>
</dbReference>
<dbReference type="EMBL" id="LT629785">
    <property type="protein sequence ID" value="SDU29913.1"/>
    <property type="molecule type" value="Genomic_DNA"/>
</dbReference>
<proteinExistence type="inferred from homology"/>
<dbReference type="STRING" id="364197.SAMN05216296_2930"/>
<feature type="domain" description="Multidrug resistance protein MdtA-like barrel-sandwich hybrid" evidence="3">
    <location>
        <begin position="30"/>
        <end position="244"/>
    </location>
</feature>
<dbReference type="Gene3D" id="2.40.50.100">
    <property type="match status" value="1"/>
</dbReference>
<dbReference type="AlphaFoldDB" id="A0A1H2HDK6"/>
<dbReference type="InterPro" id="IPR050393">
    <property type="entry name" value="MFP_Efflux_Pump"/>
</dbReference>
<evidence type="ECO:0000313" key="5">
    <source>
        <dbReference type="EMBL" id="SDU29913.1"/>
    </source>
</evidence>
<reference evidence="6" key="1">
    <citation type="submission" date="2016-10" db="EMBL/GenBank/DDBJ databases">
        <authorList>
            <person name="Varghese N."/>
            <person name="Submissions S."/>
        </authorList>
    </citation>
    <scope>NUCLEOTIDE SEQUENCE [LARGE SCALE GENOMIC DNA]</scope>
    <source>
        <strain evidence="6">DSM 17875</strain>
    </source>
</reference>
<evidence type="ECO:0000256" key="1">
    <source>
        <dbReference type="ARBA" id="ARBA00009477"/>
    </source>
</evidence>
<feature type="domain" description="p-hydroxybenzoic acid efflux pump subunit AaeA-like beta-barrel" evidence="4">
    <location>
        <begin position="248"/>
        <end position="345"/>
    </location>
</feature>
<keyword evidence="2" id="KW-0175">Coiled coil</keyword>
<organism evidence="5 6">
    <name type="scientific">Pseudomonas pohangensis</name>
    <dbReference type="NCBI Taxonomy" id="364197"/>
    <lineage>
        <taxon>Bacteria</taxon>
        <taxon>Pseudomonadati</taxon>
        <taxon>Pseudomonadota</taxon>
        <taxon>Gammaproteobacteria</taxon>
        <taxon>Pseudomonadales</taxon>
        <taxon>Pseudomonadaceae</taxon>
        <taxon>Pseudomonas</taxon>
    </lineage>
</organism>
<dbReference type="Proteomes" id="UP000243232">
    <property type="component" value="Chromosome I"/>
</dbReference>
<name>A0A1H2HDK6_9PSED</name>
<dbReference type="Gene3D" id="2.40.30.170">
    <property type="match status" value="1"/>
</dbReference>
<dbReference type="GO" id="GO:0055085">
    <property type="term" value="P:transmembrane transport"/>
    <property type="evidence" value="ECO:0007669"/>
    <property type="project" value="InterPro"/>
</dbReference>
<dbReference type="PANTHER" id="PTHR30367:SF1">
    <property type="entry name" value="MULTIDRUG RESISTANCE PROTEIN MDTN"/>
    <property type="match status" value="1"/>
</dbReference>
<keyword evidence="6" id="KW-1185">Reference proteome</keyword>